<evidence type="ECO:0000256" key="7">
    <source>
        <dbReference type="PROSITE-ProRule" id="PRU00317"/>
    </source>
</evidence>
<dbReference type="SUPFAM" id="SSF48371">
    <property type="entry name" value="ARM repeat"/>
    <property type="match status" value="1"/>
</dbReference>
<dbReference type="SMART" id="SM00025">
    <property type="entry name" value="Pumilio"/>
    <property type="match status" value="8"/>
</dbReference>
<dbReference type="GO" id="GO:0003729">
    <property type="term" value="F:mRNA binding"/>
    <property type="evidence" value="ECO:0007669"/>
    <property type="project" value="TreeGrafter"/>
</dbReference>
<dbReference type="GO" id="GO:0006417">
    <property type="term" value="P:regulation of translation"/>
    <property type="evidence" value="ECO:0007669"/>
    <property type="project" value="UniProtKB-KW"/>
</dbReference>
<evidence type="ECO:0000256" key="6">
    <source>
        <dbReference type="ARBA" id="ARBA00055193"/>
    </source>
</evidence>
<dbReference type="GO" id="GO:0005737">
    <property type="term" value="C:cytoplasm"/>
    <property type="evidence" value="ECO:0007669"/>
    <property type="project" value="UniProtKB-SubCell"/>
</dbReference>
<name>A0A6I9T2F2_SESIN</name>
<evidence type="ECO:0000313" key="11">
    <source>
        <dbReference type="RefSeq" id="XP_011077696.1"/>
    </source>
</evidence>
<dbReference type="PANTHER" id="PTHR12537:SF119">
    <property type="entry name" value="PUMILIO HOMOLOG 6, CHLOROPLASTIC"/>
    <property type="match status" value="1"/>
</dbReference>
<keyword evidence="4" id="KW-0810">Translation regulation</keyword>
<feature type="repeat" description="Pumilio" evidence="7">
    <location>
        <begin position="871"/>
        <end position="906"/>
    </location>
</feature>
<proteinExistence type="predicted"/>
<dbReference type="PROSITE" id="PS50303">
    <property type="entry name" value="PUM_HD"/>
    <property type="match status" value="1"/>
</dbReference>
<dbReference type="Gene3D" id="1.25.10.10">
    <property type="entry name" value="Leucine-rich Repeat Variant"/>
    <property type="match status" value="1"/>
</dbReference>
<keyword evidence="10" id="KW-1185">Reference proteome</keyword>
<dbReference type="Pfam" id="PF00806">
    <property type="entry name" value="PUF"/>
    <property type="match status" value="8"/>
</dbReference>
<dbReference type="CDD" id="cd07920">
    <property type="entry name" value="Pumilio"/>
    <property type="match status" value="1"/>
</dbReference>
<dbReference type="KEGG" id="sind:105161644"/>
<keyword evidence="5" id="KW-0694">RNA-binding</keyword>
<gene>
    <name evidence="11 12" type="primary">LOC105161644</name>
</gene>
<feature type="compositionally biased region" description="Polar residues" evidence="8">
    <location>
        <begin position="326"/>
        <end position="337"/>
    </location>
</feature>
<keyword evidence="2" id="KW-0963">Cytoplasm</keyword>
<dbReference type="InterPro" id="IPR011989">
    <property type="entry name" value="ARM-like"/>
</dbReference>
<sequence length="996" mass="109783">MMATESPIRILEGTEKWSHLKQSTTYGPSSSKISFEDLGLFVKDQRLESLEKDVMPSRSGSAPPSMEGSVEAVDHIVSQRKSTLSPSLLYPNISASNRETELQFLADPSSSSYHGSNIFSDRRLGGPHKSMENLPLFLPSGSTGSDWKITPYAKFVDATVQLPWNSLPAHEEESEEDGSSEQSASLSFDKAALPVYYGGLLDSMQETSQLASSPTYDRSHSLGYKPGEETVVSDVEPHSLDNISISISTARTNAPTSDCIKKASALDGPRDTVVRSAVHERDFNAINANAQDNIPTAGSHVEAGRSVNGTRPSNSNTNKFHKKEQLSPQNNMPQQQTPRHESNPYRVQVSYSQTINPELSHLYSSSNQFPYRSLSVSRAEVQPILQSSGFSPPLYATESAFVTSPSPFYPYLQPPGFFAPQYSMDGYAYNSAFLPSYLPGFPSQGAGAMAFDSASFPISGVSDGGNLHAYNMQNLQKFCGQVGVPVQPSFSDLLHMQFFRPAVQDLYGTCGHFSHQIRGDGAVLNQVNSHASQKGANLVGLSNDHKPQHSAAAGCNTYDPQTGNISSHYSFGSPTSVGPSVQFPPASAANRIVQAKPVGGTNSPRGRYNIGHSHSSGNPSKAYRHQSQNWSNMNPYSFLEELKLGKGQRLELSDIAGHICEFSADQHGSRFIQQKLETCSVEEKASVFKEVIPNASKLMTDVFGNYVIQKLFEYGSSEEREELANQLEGQILPLSLQMYGCRVVQKAVEVIDIEQKARLVRELDGHVMRCVRDQNGNHVIQKCIESIPTDKIHFIISSFRGQVATLSTHPYGCRVIQRALEHCKDKSQTQFIVDEILDSVYSLSQDQYGNYVAQHVLEMGKPGERSEIIEKLSGSIAELCLHKFASNVVERCLEYSDSTSRTILIKEIIGHGDNDDNLLIMMKDQYANYVIQKILQVCSSDQQDMLLGLIRNHLTVLKKYTYGKHIVARFEELYGEAISMLSRNSNVRIVGPGCRQ</sequence>
<dbReference type="InterPro" id="IPR016024">
    <property type="entry name" value="ARM-type_fold"/>
</dbReference>
<evidence type="ECO:0000313" key="12">
    <source>
        <dbReference type="RefSeq" id="XP_011077697.1"/>
    </source>
</evidence>
<organism evidence="12">
    <name type="scientific">Sesamum indicum</name>
    <name type="common">Oriental sesame</name>
    <name type="synonym">Sesamum orientale</name>
    <dbReference type="NCBI Taxonomy" id="4182"/>
    <lineage>
        <taxon>Eukaryota</taxon>
        <taxon>Viridiplantae</taxon>
        <taxon>Streptophyta</taxon>
        <taxon>Embryophyta</taxon>
        <taxon>Tracheophyta</taxon>
        <taxon>Spermatophyta</taxon>
        <taxon>Magnoliopsida</taxon>
        <taxon>eudicotyledons</taxon>
        <taxon>Gunneridae</taxon>
        <taxon>Pentapetalae</taxon>
        <taxon>asterids</taxon>
        <taxon>lamiids</taxon>
        <taxon>Lamiales</taxon>
        <taxon>Pedaliaceae</taxon>
        <taxon>Sesamum</taxon>
    </lineage>
</organism>
<feature type="compositionally biased region" description="Polar residues" evidence="8">
    <location>
        <begin position="307"/>
        <end position="318"/>
    </location>
</feature>
<evidence type="ECO:0000313" key="10">
    <source>
        <dbReference type="Proteomes" id="UP000504604"/>
    </source>
</evidence>
<dbReference type="InterPro" id="IPR033712">
    <property type="entry name" value="Pumilio_RNA-bd"/>
</dbReference>
<accession>A0A6I9T2F2</accession>
<feature type="region of interest" description="Disordered" evidence="8">
    <location>
        <begin position="294"/>
        <end position="345"/>
    </location>
</feature>
<comment type="subcellular location">
    <subcellularLocation>
        <location evidence="1">Cytoplasm</location>
    </subcellularLocation>
</comment>
<dbReference type="RefSeq" id="XP_011077696.1">
    <property type="nucleotide sequence ID" value="XM_011079394.2"/>
</dbReference>
<feature type="domain" description="PUM-HD" evidence="9">
    <location>
        <begin position="634"/>
        <end position="974"/>
    </location>
</feature>
<feature type="repeat" description="Pumilio" evidence="7">
    <location>
        <begin position="762"/>
        <end position="797"/>
    </location>
</feature>
<dbReference type="InterPro" id="IPR001313">
    <property type="entry name" value="Pumilio_RNA-bd_rpt"/>
</dbReference>
<dbReference type="PROSITE" id="PS50302">
    <property type="entry name" value="PUM"/>
    <property type="match status" value="8"/>
</dbReference>
<evidence type="ECO:0000256" key="3">
    <source>
        <dbReference type="ARBA" id="ARBA00022737"/>
    </source>
</evidence>
<feature type="repeat" description="Pumilio" evidence="7">
    <location>
        <begin position="690"/>
        <end position="725"/>
    </location>
</feature>
<dbReference type="PANTHER" id="PTHR12537">
    <property type="entry name" value="RNA BINDING PROTEIN PUMILIO-RELATED"/>
    <property type="match status" value="1"/>
</dbReference>
<dbReference type="OrthoDB" id="668540at2759"/>
<evidence type="ECO:0000256" key="8">
    <source>
        <dbReference type="SAM" id="MobiDB-lite"/>
    </source>
</evidence>
<dbReference type="GeneID" id="105161644"/>
<evidence type="ECO:0000259" key="9">
    <source>
        <dbReference type="PROSITE" id="PS50303"/>
    </source>
</evidence>
<feature type="repeat" description="Pumilio" evidence="7">
    <location>
        <begin position="835"/>
        <end position="870"/>
    </location>
</feature>
<dbReference type="InterPro" id="IPR033133">
    <property type="entry name" value="PUM-HD"/>
</dbReference>
<feature type="repeat" description="Pumilio" evidence="7">
    <location>
        <begin position="907"/>
        <end position="948"/>
    </location>
</feature>
<keyword evidence="3" id="KW-0677">Repeat</keyword>
<evidence type="ECO:0000256" key="4">
    <source>
        <dbReference type="ARBA" id="ARBA00022845"/>
    </source>
</evidence>
<feature type="repeat" description="Pumilio" evidence="7">
    <location>
        <begin position="654"/>
        <end position="689"/>
    </location>
</feature>
<reference evidence="12" key="1">
    <citation type="submission" date="2022-04" db="UniProtKB">
        <authorList>
            <consortium name="RefSeq"/>
        </authorList>
    </citation>
    <scope>IDENTIFICATION</scope>
</reference>
<feature type="repeat" description="Pumilio" evidence="7">
    <location>
        <begin position="726"/>
        <end position="761"/>
    </location>
</feature>
<dbReference type="AlphaFoldDB" id="A0A6I9T2F2"/>
<dbReference type="Proteomes" id="UP000504604">
    <property type="component" value="Linkage group LG5"/>
</dbReference>
<dbReference type="RefSeq" id="XP_011077697.1">
    <property type="nucleotide sequence ID" value="XM_011079395.2"/>
</dbReference>
<evidence type="ECO:0000256" key="1">
    <source>
        <dbReference type="ARBA" id="ARBA00004496"/>
    </source>
</evidence>
<evidence type="ECO:0000256" key="5">
    <source>
        <dbReference type="ARBA" id="ARBA00022884"/>
    </source>
</evidence>
<protein>
    <submittedName>
        <fullName evidence="11 12">Pumilio homolog 5 isoform X1</fullName>
    </submittedName>
</protein>
<feature type="repeat" description="Pumilio" evidence="7">
    <location>
        <begin position="798"/>
        <end position="834"/>
    </location>
</feature>
<evidence type="ECO:0000256" key="2">
    <source>
        <dbReference type="ARBA" id="ARBA00022490"/>
    </source>
</evidence>
<comment type="function">
    <text evidence="6">Sequence-specific RNA-binding protein that regulates translation and mRNA stability by binding the 3'-UTR of target mRNAs. Binds the APUM-binding elements (APBEs) in the 3'-UTR mRNA sequence of CLV1, PNH, WUS and FAS2.</text>
</comment>
<dbReference type="FunFam" id="1.25.10.10:FF:000004">
    <property type="entry name" value="Pumilio homolog 1 isoform 2"/>
    <property type="match status" value="1"/>
</dbReference>